<dbReference type="OrthoDB" id="574237at2"/>
<accession>A0A372IMC5</accession>
<dbReference type="SUPFAM" id="SSF52200">
    <property type="entry name" value="Toll/Interleukin receptor TIR domain"/>
    <property type="match status" value="1"/>
</dbReference>
<dbReference type="Gene3D" id="3.40.50.10140">
    <property type="entry name" value="Toll/interleukin-1 receptor homology (TIR) domain"/>
    <property type="match status" value="1"/>
</dbReference>
<dbReference type="EMBL" id="QVQT01000004">
    <property type="protein sequence ID" value="RFU16025.1"/>
    <property type="molecule type" value="Genomic_DNA"/>
</dbReference>
<comment type="caution">
    <text evidence="4">The sequence shown here is derived from an EMBL/GenBank/DDBJ whole genome shotgun (WGS) entry which is preliminary data.</text>
</comment>
<gene>
    <name evidence="4" type="ORF">D0Y96_11345</name>
</gene>
<keyword evidence="2" id="KW-1133">Transmembrane helix</keyword>
<dbReference type="GO" id="GO:0007165">
    <property type="term" value="P:signal transduction"/>
    <property type="evidence" value="ECO:0007669"/>
    <property type="project" value="InterPro"/>
</dbReference>
<feature type="region of interest" description="Disordered" evidence="1">
    <location>
        <begin position="233"/>
        <end position="262"/>
    </location>
</feature>
<feature type="region of interest" description="Disordered" evidence="1">
    <location>
        <begin position="294"/>
        <end position="322"/>
    </location>
</feature>
<feature type="transmembrane region" description="Helical" evidence="2">
    <location>
        <begin position="190"/>
        <end position="211"/>
    </location>
</feature>
<dbReference type="InterPro" id="IPR000157">
    <property type="entry name" value="TIR_dom"/>
</dbReference>
<protein>
    <submittedName>
        <fullName evidence="4">Toll/interleukin-1 receptor domain-containing protein</fullName>
    </submittedName>
</protein>
<feature type="compositionally biased region" description="Polar residues" evidence="1">
    <location>
        <begin position="294"/>
        <end position="315"/>
    </location>
</feature>
<keyword evidence="4" id="KW-0675">Receptor</keyword>
<proteinExistence type="predicted"/>
<evidence type="ECO:0000259" key="3">
    <source>
        <dbReference type="Pfam" id="PF13676"/>
    </source>
</evidence>
<dbReference type="RefSeq" id="WP_117299963.1">
    <property type="nucleotide sequence ID" value="NZ_QVQT02000004.1"/>
</dbReference>
<keyword evidence="5" id="KW-1185">Reference proteome</keyword>
<sequence>MGRAIFISYRRDDTEGEAGRLFDDLVRTFGDDSVFMDVAGINPGIDFRKAIDDGVAACGVLLAMIGPTWATITGSTGQCRLDDPNDFVRLEIASALARNIAVIPVLVHDAKMPHPDQLPDNLKDLAYRNSVEITHARWNSDVQLLTKALAPYVSASGYTNTEPVHATVPVQLPPPHVRAQQAAPAKSSKLPMLAGVGIIVAVLIAAGIFYVTSHHSPAASPAAASAAQTTPAVPVTDASSTPSAQPAAADPLAGTWTNPSSKIRENMPRQLEISGTGSQLSFHMWGACSSCDWGSQPASSNGQSDSQTWTATFNFPQPLADDPPGRVTTVTVTPAGNVLHLLVASTFPDHRHIQGKWTLVRAQ</sequence>
<name>A0A372IMC5_9BACT</name>
<evidence type="ECO:0000256" key="2">
    <source>
        <dbReference type="SAM" id="Phobius"/>
    </source>
</evidence>
<keyword evidence="2" id="KW-0472">Membrane</keyword>
<feature type="compositionally biased region" description="Low complexity" evidence="1">
    <location>
        <begin position="233"/>
        <end position="251"/>
    </location>
</feature>
<feature type="domain" description="TIR" evidence="3">
    <location>
        <begin position="5"/>
        <end position="127"/>
    </location>
</feature>
<reference evidence="4 5" key="1">
    <citation type="submission" date="2018-08" db="EMBL/GenBank/DDBJ databases">
        <title>Acidipila sp. 4G-K13, an acidobacterium isolated from forest soil.</title>
        <authorList>
            <person name="Gao Z.-H."/>
            <person name="Qiu L.-H."/>
        </authorList>
    </citation>
    <scope>NUCLEOTIDE SEQUENCE [LARGE SCALE GENOMIC DNA]</scope>
    <source>
        <strain evidence="4 5">4G-K13</strain>
    </source>
</reference>
<dbReference type="Pfam" id="PF13676">
    <property type="entry name" value="TIR_2"/>
    <property type="match status" value="1"/>
</dbReference>
<evidence type="ECO:0000313" key="4">
    <source>
        <dbReference type="EMBL" id="RFU16025.1"/>
    </source>
</evidence>
<evidence type="ECO:0000313" key="5">
    <source>
        <dbReference type="Proteomes" id="UP000264702"/>
    </source>
</evidence>
<keyword evidence="2" id="KW-0812">Transmembrane</keyword>
<dbReference type="AlphaFoldDB" id="A0A372IMC5"/>
<organism evidence="4 5">
    <name type="scientific">Paracidobacterium acidisoli</name>
    <dbReference type="NCBI Taxonomy" id="2303751"/>
    <lineage>
        <taxon>Bacteria</taxon>
        <taxon>Pseudomonadati</taxon>
        <taxon>Acidobacteriota</taxon>
        <taxon>Terriglobia</taxon>
        <taxon>Terriglobales</taxon>
        <taxon>Acidobacteriaceae</taxon>
        <taxon>Paracidobacterium</taxon>
    </lineage>
</organism>
<evidence type="ECO:0000256" key="1">
    <source>
        <dbReference type="SAM" id="MobiDB-lite"/>
    </source>
</evidence>
<dbReference type="Proteomes" id="UP000264702">
    <property type="component" value="Unassembled WGS sequence"/>
</dbReference>
<dbReference type="InterPro" id="IPR035897">
    <property type="entry name" value="Toll_tir_struct_dom_sf"/>
</dbReference>